<keyword evidence="3" id="KW-1185">Reference proteome</keyword>
<dbReference type="InterPro" id="IPR002725">
    <property type="entry name" value="YgjP-like_metallopeptidase"/>
</dbReference>
<dbReference type="InterPro" id="IPR053136">
    <property type="entry name" value="UTP_pyrophosphatase-like"/>
</dbReference>
<dbReference type="CDD" id="cd07344">
    <property type="entry name" value="M48_yhfN_like"/>
    <property type="match status" value="1"/>
</dbReference>
<name>A0ABS3YS49_9BACT</name>
<gene>
    <name evidence="2" type="ORF">J7I42_10070</name>
</gene>
<proteinExistence type="predicted"/>
<dbReference type="Pfam" id="PF01863">
    <property type="entry name" value="YgjP-like"/>
    <property type="match status" value="1"/>
</dbReference>
<feature type="domain" description="YgjP-like metallopeptidase" evidence="1">
    <location>
        <begin position="26"/>
        <end position="236"/>
    </location>
</feature>
<evidence type="ECO:0000313" key="2">
    <source>
        <dbReference type="EMBL" id="MBO9200608.1"/>
    </source>
</evidence>
<dbReference type="Proteomes" id="UP000677244">
    <property type="component" value="Unassembled WGS sequence"/>
</dbReference>
<comment type="caution">
    <text evidence="2">The sequence shown here is derived from an EMBL/GenBank/DDBJ whole genome shotgun (WGS) entry which is preliminary data.</text>
</comment>
<dbReference type="EMBL" id="JAGHKO010000001">
    <property type="protein sequence ID" value="MBO9200608.1"/>
    <property type="molecule type" value="Genomic_DNA"/>
</dbReference>
<evidence type="ECO:0000259" key="1">
    <source>
        <dbReference type="Pfam" id="PF01863"/>
    </source>
</evidence>
<protein>
    <submittedName>
        <fullName evidence="2">M48 family metallopeptidase</fullName>
    </submittedName>
</protein>
<reference evidence="2 3" key="1">
    <citation type="submission" date="2021-03" db="EMBL/GenBank/DDBJ databases">
        <title>Assistant Professor.</title>
        <authorList>
            <person name="Huq M.A."/>
        </authorList>
    </citation>
    <scope>NUCLEOTIDE SEQUENCE [LARGE SCALE GENOMIC DNA]</scope>
    <source>
        <strain evidence="2 3">MAH-29</strain>
    </source>
</reference>
<accession>A0ABS3YS49</accession>
<organism evidence="2 3">
    <name type="scientific">Niastella soli</name>
    <dbReference type="NCBI Taxonomy" id="2821487"/>
    <lineage>
        <taxon>Bacteria</taxon>
        <taxon>Pseudomonadati</taxon>
        <taxon>Bacteroidota</taxon>
        <taxon>Chitinophagia</taxon>
        <taxon>Chitinophagales</taxon>
        <taxon>Chitinophagaceae</taxon>
        <taxon>Niastella</taxon>
    </lineage>
</organism>
<dbReference type="PANTHER" id="PTHR30399">
    <property type="entry name" value="UNCHARACTERIZED PROTEIN YGJP"/>
    <property type="match status" value="1"/>
</dbReference>
<dbReference type="Gene3D" id="3.30.2010.10">
    <property type="entry name" value="Metalloproteases ('zincins'), catalytic domain"/>
    <property type="match status" value="1"/>
</dbReference>
<evidence type="ECO:0000313" key="3">
    <source>
        <dbReference type="Proteomes" id="UP000677244"/>
    </source>
</evidence>
<dbReference type="PANTHER" id="PTHR30399:SF1">
    <property type="entry name" value="UTP PYROPHOSPHATASE"/>
    <property type="match status" value="1"/>
</dbReference>
<dbReference type="RefSeq" id="WP_209138648.1">
    <property type="nucleotide sequence ID" value="NZ_JAGHKO010000001.1"/>
</dbReference>
<sequence>MKQSEGLHIEYGTTRIPFVLSYGRRRTLGITVTPDKQVTITAPYDASLEKILEKVGKRAGWISKQIRRFESYEAMLLRRKIEFVSGETLYYIGRKYRLKVLEGSPEVISREGRYIKAIVKSKTNQKQLANLIMDWYKREAKIIFQERFERCEYILKREKISFNQLLVRRLEKRWGSCTELGNITLNLSLIQAPVQCIDYVIVHELCHLKHLHHGPKFYGMLSRYMEDWEKRKNRLQTVRIFE</sequence>